<name>A0A1E7L609_9ACTN</name>
<dbReference type="GO" id="GO:0004719">
    <property type="term" value="F:protein-L-isoaspartate (D-aspartate) O-methyltransferase activity"/>
    <property type="evidence" value="ECO:0007669"/>
    <property type="project" value="UniProtKB-EC"/>
</dbReference>
<sequence length="277" mass="30128">MSQNPRGFGDSGWLREAFLQVPREHFVPDRVWWPEPGEDGLHSLLSREERPRAWLKAIYMPGVPLITQLDDGAVPPEGRAKGAFTSSISSAGVIIELLHHLAPQPGDRVLEIGTGTGYTTALLASRVGAEGAVATVEIDADLATRARERLTTLGLPPLVVTGDGEDGYAADSPYDRIVATASVRRIPPAWLEQLCPGGVLVAPLDSPFGCDLLVHLEGDGRGAARGRVLERVEFMQVRGQREKRSYDDLGWPVEVDPESWRDLHIVVGPEGQRISQP</sequence>
<dbReference type="GO" id="GO:0032259">
    <property type="term" value="P:methylation"/>
    <property type="evidence" value="ECO:0007669"/>
    <property type="project" value="UniProtKB-KW"/>
</dbReference>
<dbReference type="Gene3D" id="3.40.50.150">
    <property type="entry name" value="Vaccinia Virus protein VP39"/>
    <property type="match status" value="1"/>
</dbReference>
<keyword evidence="8" id="KW-0949">S-adenosyl-L-methionine</keyword>
<keyword evidence="5" id="KW-0963">Cytoplasm</keyword>
<dbReference type="CDD" id="cd02440">
    <property type="entry name" value="AdoMet_MTases"/>
    <property type="match status" value="1"/>
</dbReference>
<reference evidence="12 13" key="1">
    <citation type="journal article" date="2016" name="Front. Microbiol.">
        <title>Comparative Genomics Analysis of Streptomyces Species Reveals Their Adaptation to the Marine Environment and Their Diversity at the Genomic Level.</title>
        <authorList>
            <person name="Tian X."/>
            <person name="Zhang Z."/>
            <person name="Yang T."/>
            <person name="Chen M."/>
            <person name="Li J."/>
            <person name="Chen F."/>
            <person name="Yang J."/>
            <person name="Li W."/>
            <person name="Zhang B."/>
            <person name="Zhang Z."/>
            <person name="Wu J."/>
            <person name="Zhang C."/>
            <person name="Long L."/>
            <person name="Xiao J."/>
        </authorList>
    </citation>
    <scope>NUCLEOTIDE SEQUENCE [LARGE SCALE GENOMIC DNA]</scope>
    <source>
        <strain evidence="12 13">SCSIO 10429</strain>
    </source>
</reference>
<evidence type="ECO:0000256" key="10">
    <source>
        <dbReference type="ARBA" id="ARBA00031323"/>
    </source>
</evidence>
<comment type="caution">
    <text evidence="12">The sequence shown here is derived from an EMBL/GenBank/DDBJ whole genome shotgun (WGS) entry which is preliminary data.</text>
</comment>
<evidence type="ECO:0000256" key="1">
    <source>
        <dbReference type="ARBA" id="ARBA00004496"/>
    </source>
</evidence>
<evidence type="ECO:0000313" key="12">
    <source>
        <dbReference type="EMBL" id="OEV11551.1"/>
    </source>
</evidence>
<keyword evidence="6 12" id="KW-0489">Methyltransferase</keyword>
<dbReference type="PANTHER" id="PTHR11579">
    <property type="entry name" value="PROTEIN-L-ISOASPARTATE O-METHYLTRANSFERASE"/>
    <property type="match status" value="1"/>
</dbReference>
<evidence type="ECO:0000256" key="9">
    <source>
        <dbReference type="ARBA" id="ARBA00030757"/>
    </source>
</evidence>
<dbReference type="GO" id="GO:0005737">
    <property type="term" value="C:cytoplasm"/>
    <property type="evidence" value="ECO:0007669"/>
    <property type="project" value="UniProtKB-SubCell"/>
</dbReference>
<dbReference type="PATRIC" id="fig|518642.10.peg.2643"/>
<proteinExistence type="inferred from homology"/>
<dbReference type="SUPFAM" id="SSF53335">
    <property type="entry name" value="S-adenosyl-L-methionine-dependent methyltransferases"/>
    <property type="match status" value="1"/>
</dbReference>
<gene>
    <name evidence="12" type="ORF">AN218_12395</name>
</gene>
<dbReference type="InterPro" id="IPR000682">
    <property type="entry name" value="PCMT"/>
</dbReference>
<organism evidence="12 13">
    <name type="scientific">Streptomyces nanshensis</name>
    <dbReference type="NCBI Taxonomy" id="518642"/>
    <lineage>
        <taxon>Bacteria</taxon>
        <taxon>Bacillati</taxon>
        <taxon>Actinomycetota</taxon>
        <taxon>Actinomycetes</taxon>
        <taxon>Kitasatosporales</taxon>
        <taxon>Streptomycetaceae</taxon>
        <taxon>Streptomyces</taxon>
    </lineage>
</organism>
<accession>A0A1E7L609</accession>
<evidence type="ECO:0000256" key="11">
    <source>
        <dbReference type="ARBA" id="ARBA00031350"/>
    </source>
</evidence>
<keyword evidence="13" id="KW-1185">Reference proteome</keyword>
<protein>
    <recommendedName>
        <fullName evidence="4">Protein-L-isoaspartate O-methyltransferase</fullName>
        <ecNumber evidence="3">2.1.1.77</ecNumber>
    </recommendedName>
    <alternativeName>
        <fullName evidence="11">L-isoaspartyl protein carboxyl methyltransferase</fullName>
    </alternativeName>
    <alternativeName>
        <fullName evidence="9">Protein L-isoaspartyl methyltransferase</fullName>
    </alternativeName>
    <alternativeName>
        <fullName evidence="10">Protein-beta-aspartate methyltransferase</fullName>
    </alternativeName>
</protein>
<evidence type="ECO:0000313" key="13">
    <source>
        <dbReference type="Proteomes" id="UP000176005"/>
    </source>
</evidence>
<comment type="subcellular location">
    <subcellularLocation>
        <location evidence="1">Cytoplasm</location>
    </subcellularLocation>
</comment>
<evidence type="ECO:0000256" key="2">
    <source>
        <dbReference type="ARBA" id="ARBA00005369"/>
    </source>
</evidence>
<evidence type="ECO:0000256" key="5">
    <source>
        <dbReference type="ARBA" id="ARBA00022490"/>
    </source>
</evidence>
<evidence type="ECO:0000256" key="4">
    <source>
        <dbReference type="ARBA" id="ARBA00013346"/>
    </source>
</evidence>
<evidence type="ECO:0000256" key="3">
    <source>
        <dbReference type="ARBA" id="ARBA00011890"/>
    </source>
</evidence>
<dbReference type="InterPro" id="IPR029063">
    <property type="entry name" value="SAM-dependent_MTases_sf"/>
</dbReference>
<keyword evidence="7 12" id="KW-0808">Transferase</keyword>
<dbReference type="AlphaFoldDB" id="A0A1E7L609"/>
<dbReference type="PANTHER" id="PTHR11579:SF0">
    <property type="entry name" value="PROTEIN-L-ISOASPARTATE(D-ASPARTATE) O-METHYLTRANSFERASE"/>
    <property type="match status" value="1"/>
</dbReference>
<dbReference type="Proteomes" id="UP000176005">
    <property type="component" value="Unassembled WGS sequence"/>
</dbReference>
<evidence type="ECO:0000256" key="8">
    <source>
        <dbReference type="ARBA" id="ARBA00022691"/>
    </source>
</evidence>
<comment type="similarity">
    <text evidence="2">Belongs to the methyltransferase superfamily. L-isoaspartyl/D-aspartyl protein methyltransferase family.</text>
</comment>
<evidence type="ECO:0000256" key="7">
    <source>
        <dbReference type="ARBA" id="ARBA00022679"/>
    </source>
</evidence>
<dbReference type="EMBL" id="LJGW01000214">
    <property type="protein sequence ID" value="OEV11551.1"/>
    <property type="molecule type" value="Genomic_DNA"/>
</dbReference>
<evidence type="ECO:0000256" key="6">
    <source>
        <dbReference type="ARBA" id="ARBA00022603"/>
    </source>
</evidence>
<dbReference type="PROSITE" id="PS01279">
    <property type="entry name" value="PCMT"/>
    <property type="match status" value="1"/>
</dbReference>
<dbReference type="EC" id="2.1.1.77" evidence="3"/>
<dbReference type="Pfam" id="PF01135">
    <property type="entry name" value="PCMT"/>
    <property type="match status" value="1"/>
</dbReference>